<gene>
    <name evidence="2" type="ORF">GCM10009090_07860</name>
</gene>
<sequence length="311" mass="32996">MTVAQASPCTTPAPWLGENAGMIAFAPRTRTARHWFVLLLAFGLCQPGLASAATTPRSQPSSQERTLSVASLSLAGDRERWPERRDGVLALLTRLRPDVIALQDVLQAPDVPNQACWLAARLGYGCNFITADPPSRPRRMGNALLTRHTVVADAVTLLHPFEMAGTAGMVQLELDGRPLDVYVTHLYPDDPQAPEDSAAIRAAQVRNLLRWIDVTSGDTPAVILGDMATAPEAAELKPFAARYRNALASAGSAPIAPPPACSGEQVFVQPPLRILSIRPIMAEPDAGADAAHGVFATVALPAESAAAEPLN</sequence>
<protein>
    <recommendedName>
        <fullName evidence="1">Endonuclease/exonuclease/phosphatase domain-containing protein</fullName>
    </recommendedName>
</protein>
<dbReference type="SUPFAM" id="SSF56219">
    <property type="entry name" value="DNase I-like"/>
    <property type="match status" value="1"/>
</dbReference>
<dbReference type="Proteomes" id="UP000623958">
    <property type="component" value="Unassembled WGS sequence"/>
</dbReference>
<reference evidence="2" key="1">
    <citation type="journal article" date="2014" name="Int. J. Syst. Evol. Microbiol.">
        <title>Complete genome sequence of Corynebacterium casei LMG S-19264T (=DSM 44701T), isolated from a smear-ripened cheese.</title>
        <authorList>
            <consortium name="US DOE Joint Genome Institute (JGI-PGF)"/>
            <person name="Walter F."/>
            <person name="Albersmeier A."/>
            <person name="Kalinowski J."/>
            <person name="Ruckert C."/>
        </authorList>
    </citation>
    <scope>NUCLEOTIDE SEQUENCE</scope>
    <source>
        <strain evidence="2">JCM 13306</strain>
    </source>
</reference>
<evidence type="ECO:0000313" key="3">
    <source>
        <dbReference type="Proteomes" id="UP000623958"/>
    </source>
</evidence>
<dbReference type="PANTHER" id="PTHR14859:SF15">
    <property type="entry name" value="ENDONUCLEASE_EXONUCLEASE_PHOSPHATASE DOMAIN-CONTAINING PROTEIN"/>
    <property type="match status" value="1"/>
</dbReference>
<feature type="domain" description="Endonuclease/exonuclease/phosphatase" evidence="1">
    <location>
        <begin position="76"/>
        <end position="250"/>
    </location>
</feature>
<dbReference type="AlphaFoldDB" id="A0A919KHC5"/>
<dbReference type="InterPro" id="IPR005135">
    <property type="entry name" value="Endo/exonuclease/phosphatase"/>
</dbReference>
<accession>A0A919KHC5</accession>
<dbReference type="RefSeq" id="WP_434025892.1">
    <property type="nucleotide sequence ID" value="NZ_CP097162.1"/>
</dbReference>
<dbReference type="GO" id="GO:0006506">
    <property type="term" value="P:GPI anchor biosynthetic process"/>
    <property type="evidence" value="ECO:0007669"/>
    <property type="project" value="TreeGrafter"/>
</dbReference>
<keyword evidence="3" id="KW-1185">Reference proteome</keyword>
<dbReference type="Pfam" id="PF03372">
    <property type="entry name" value="Exo_endo_phos"/>
    <property type="match status" value="1"/>
</dbReference>
<organism evidence="2 3">
    <name type="scientific">Xanthomonas boreopolis</name>
    <dbReference type="NCBI Taxonomy" id="86183"/>
    <lineage>
        <taxon>Bacteria</taxon>
        <taxon>Pseudomonadati</taxon>
        <taxon>Pseudomonadota</taxon>
        <taxon>Gammaproteobacteria</taxon>
        <taxon>Lysobacterales</taxon>
        <taxon>Lysobacteraceae</taxon>
        <taxon>Xanthomonas</taxon>
    </lineage>
</organism>
<dbReference type="PANTHER" id="PTHR14859">
    <property type="entry name" value="CALCOFLUOR WHITE HYPERSENSITIVE PROTEIN PRECURSOR"/>
    <property type="match status" value="1"/>
</dbReference>
<reference evidence="2" key="2">
    <citation type="submission" date="2020-09" db="EMBL/GenBank/DDBJ databases">
        <authorList>
            <person name="Sun Q."/>
            <person name="Ohkuma M."/>
        </authorList>
    </citation>
    <scope>NUCLEOTIDE SEQUENCE</scope>
    <source>
        <strain evidence="2">JCM 13306</strain>
    </source>
</reference>
<name>A0A919KHC5_9XANT</name>
<dbReference type="EMBL" id="BNBA01000004">
    <property type="protein sequence ID" value="GHH49017.1"/>
    <property type="molecule type" value="Genomic_DNA"/>
</dbReference>
<dbReference type="InterPro" id="IPR036691">
    <property type="entry name" value="Endo/exonu/phosph_ase_sf"/>
</dbReference>
<dbReference type="Gene3D" id="3.60.10.10">
    <property type="entry name" value="Endonuclease/exonuclease/phosphatase"/>
    <property type="match status" value="1"/>
</dbReference>
<comment type="caution">
    <text evidence="2">The sequence shown here is derived from an EMBL/GenBank/DDBJ whole genome shotgun (WGS) entry which is preliminary data.</text>
</comment>
<dbReference type="GO" id="GO:0016020">
    <property type="term" value="C:membrane"/>
    <property type="evidence" value="ECO:0007669"/>
    <property type="project" value="GOC"/>
</dbReference>
<evidence type="ECO:0000313" key="2">
    <source>
        <dbReference type="EMBL" id="GHH49017.1"/>
    </source>
</evidence>
<dbReference type="InterPro" id="IPR051916">
    <property type="entry name" value="GPI-anchor_lipid_remodeler"/>
</dbReference>
<dbReference type="GO" id="GO:0003824">
    <property type="term" value="F:catalytic activity"/>
    <property type="evidence" value="ECO:0007669"/>
    <property type="project" value="InterPro"/>
</dbReference>
<proteinExistence type="predicted"/>
<evidence type="ECO:0000259" key="1">
    <source>
        <dbReference type="Pfam" id="PF03372"/>
    </source>
</evidence>